<dbReference type="AlphaFoldDB" id="A0A934NR70"/>
<reference evidence="1" key="1">
    <citation type="submission" date="2020-12" db="EMBL/GenBank/DDBJ databases">
        <title>Antrihabitans popcorni sp. nov. and Antrihabitans auranticaus sp. nov., isolated from a larva cave.</title>
        <authorList>
            <person name="Lee S.D."/>
            <person name="Kim I.S."/>
        </authorList>
    </citation>
    <scope>NUCLEOTIDE SEQUENCE</scope>
    <source>
        <strain evidence="1">YC3-6</strain>
    </source>
</reference>
<dbReference type="Proteomes" id="UP000655868">
    <property type="component" value="Unassembled WGS sequence"/>
</dbReference>
<evidence type="ECO:0000313" key="2">
    <source>
        <dbReference type="Proteomes" id="UP000655868"/>
    </source>
</evidence>
<dbReference type="EMBL" id="JAEMNV010000004">
    <property type="protein sequence ID" value="MBJ8339969.1"/>
    <property type="molecule type" value="Genomic_DNA"/>
</dbReference>
<organism evidence="1 2">
    <name type="scientific">Antrihabitans stalagmiti</name>
    <dbReference type="NCBI Taxonomy" id="2799499"/>
    <lineage>
        <taxon>Bacteria</taxon>
        <taxon>Bacillati</taxon>
        <taxon>Actinomycetota</taxon>
        <taxon>Actinomycetes</taxon>
        <taxon>Mycobacteriales</taxon>
        <taxon>Nocardiaceae</taxon>
        <taxon>Antrihabitans</taxon>
    </lineage>
</organism>
<name>A0A934NR70_9NOCA</name>
<proteinExistence type="predicted"/>
<evidence type="ECO:0000313" key="1">
    <source>
        <dbReference type="EMBL" id="MBJ8339969.1"/>
    </source>
</evidence>
<keyword evidence="2" id="KW-1185">Reference proteome</keyword>
<accession>A0A934NR70</accession>
<gene>
    <name evidence="1" type="ORF">JGU71_13815</name>
</gene>
<sequence length="161" mass="16850">MRTTAGTSVSPSALAASADEYTKRGWMVTTTANGISLITDANVCGIEVPAEYTDGVHAFMQANMLLGPVIELPGSETRQIHLVTGVAKAALAIAALRELGAIVYMDGDTIALPPTQMIAGSARWAVSPEESRWVPPLVAVAAAVRSVKSSSWARRNARVAC</sequence>
<protein>
    <submittedName>
        <fullName evidence="1">Uncharacterized protein</fullName>
    </submittedName>
</protein>
<comment type="caution">
    <text evidence="1">The sequence shown here is derived from an EMBL/GenBank/DDBJ whole genome shotgun (WGS) entry which is preliminary data.</text>
</comment>
<dbReference type="RefSeq" id="WP_199704740.1">
    <property type="nucleotide sequence ID" value="NZ_JAEMNV010000004.1"/>
</dbReference>